<accession>A0A7R8UJS2</accession>
<sequence>MLGIASNEGSRIQRAIIDPIGIKIVATAAAWLSQIDECRIAQAQLKGGQILEVKALADSIFIKNDRK</sequence>
<dbReference type="Proteomes" id="UP000594454">
    <property type="component" value="Chromosome 2"/>
</dbReference>
<dbReference type="AlphaFoldDB" id="A0A7R8UJS2"/>
<keyword evidence="2" id="KW-1185">Reference proteome</keyword>
<proteinExistence type="predicted"/>
<reference evidence="1 2" key="1">
    <citation type="submission" date="2020-11" db="EMBL/GenBank/DDBJ databases">
        <authorList>
            <person name="Wallbank WR R."/>
            <person name="Pardo Diaz C."/>
            <person name="Kozak K."/>
            <person name="Martin S."/>
            <person name="Jiggins C."/>
            <person name="Moest M."/>
            <person name="Warren A I."/>
            <person name="Generalovic N T."/>
            <person name="Byers J.R.P. K."/>
            <person name="Montejo-Kovacevich G."/>
            <person name="Yen C E."/>
        </authorList>
    </citation>
    <scope>NUCLEOTIDE SEQUENCE [LARGE SCALE GENOMIC DNA]</scope>
</reference>
<protein>
    <submittedName>
        <fullName evidence="1">Uncharacterized protein</fullName>
    </submittedName>
</protein>
<name>A0A7R8UJS2_HERIL</name>
<evidence type="ECO:0000313" key="2">
    <source>
        <dbReference type="Proteomes" id="UP000594454"/>
    </source>
</evidence>
<evidence type="ECO:0000313" key="1">
    <source>
        <dbReference type="EMBL" id="CAD7081822.1"/>
    </source>
</evidence>
<dbReference type="InParanoid" id="A0A7R8UJS2"/>
<gene>
    <name evidence="1" type="ORF">HERILL_LOCUS4911</name>
</gene>
<organism evidence="1 2">
    <name type="scientific">Hermetia illucens</name>
    <name type="common">Black soldier fly</name>
    <dbReference type="NCBI Taxonomy" id="343691"/>
    <lineage>
        <taxon>Eukaryota</taxon>
        <taxon>Metazoa</taxon>
        <taxon>Ecdysozoa</taxon>
        <taxon>Arthropoda</taxon>
        <taxon>Hexapoda</taxon>
        <taxon>Insecta</taxon>
        <taxon>Pterygota</taxon>
        <taxon>Neoptera</taxon>
        <taxon>Endopterygota</taxon>
        <taxon>Diptera</taxon>
        <taxon>Brachycera</taxon>
        <taxon>Stratiomyomorpha</taxon>
        <taxon>Stratiomyidae</taxon>
        <taxon>Hermetiinae</taxon>
        <taxon>Hermetia</taxon>
    </lineage>
</organism>
<dbReference type="EMBL" id="LR899010">
    <property type="protein sequence ID" value="CAD7081822.1"/>
    <property type="molecule type" value="Genomic_DNA"/>
</dbReference>